<name>A0A550C7K3_9AGAR</name>
<dbReference type="EMBL" id="VDMD01000020">
    <property type="protein sequence ID" value="TRM60790.1"/>
    <property type="molecule type" value="Genomic_DNA"/>
</dbReference>
<dbReference type="AlphaFoldDB" id="A0A550C7K3"/>
<evidence type="ECO:0000313" key="2">
    <source>
        <dbReference type="Proteomes" id="UP000320762"/>
    </source>
</evidence>
<evidence type="ECO:0000313" key="1">
    <source>
        <dbReference type="EMBL" id="TRM60790.1"/>
    </source>
</evidence>
<dbReference type="OrthoDB" id="3048541at2759"/>
<keyword evidence="2" id="KW-1185">Reference proteome</keyword>
<gene>
    <name evidence="1" type="ORF">BD626DRAFT_603193</name>
</gene>
<comment type="caution">
    <text evidence="1">The sequence shown here is derived from an EMBL/GenBank/DDBJ whole genome shotgun (WGS) entry which is preliminary data.</text>
</comment>
<organism evidence="1 2">
    <name type="scientific">Schizophyllum amplum</name>
    <dbReference type="NCBI Taxonomy" id="97359"/>
    <lineage>
        <taxon>Eukaryota</taxon>
        <taxon>Fungi</taxon>
        <taxon>Dikarya</taxon>
        <taxon>Basidiomycota</taxon>
        <taxon>Agaricomycotina</taxon>
        <taxon>Agaricomycetes</taxon>
        <taxon>Agaricomycetidae</taxon>
        <taxon>Agaricales</taxon>
        <taxon>Schizophyllaceae</taxon>
        <taxon>Schizophyllum</taxon>
    </lineage>
</organism>
<sequence length="658" mass="72842">MIDELRLGRLNEAKHLVHLEGVVSAQKELVLAIANARVARVDRILQMCLRRGASVDTMLSMVYQAKAGLYHPKSYEEEDDLKGLLLWRLGGARVGNIAHHVFGTPAVSTLRHRSTMAKFVPSPAAPIPQEITDNLEAGFSSIDDLLHLPDAEIMHVVALEKRPRWDEKTNKILGLCRECQSKYGTDFNNVLDLKALFEDIEDGRVHLACEATVGALGLLSGNTRLYSARPVLLSGSCKNEDAERHATMIQTTLDAVNSRKQITNARIVSIASDGEARRGKALVQLTFKTLLSPSSPIYPLLSPLHLLDLHVGDDDMTADKDYKHVAFKRVRNAALRESGISVLGIQITPAIIRMHLRDAGHSAAHVDALLNASDKQDVQLAYQLEHDLAALPPADPCKREIYIETREALRLFGTLCHHLTMPYICVDLSATEQIEHLSSAAHMVLALFVHDNAKGRFIPSSLFIDLMLMIKNLLFCIAKAKVDKPGSSFYAIQLGTDRLETLFGILRTMVGNDRNLDILQLALRVTGTTEVANILARHPEWNKDNPRRLNAHAVTRDGKAIAGADHITPRLWRGDVNVNNVTLLTCWKRGRQRIEVAYPSLAAVLRMIDNTPGASILAPFGTLLMPMILNYPTSSCLLQPLPRPETTTVQRGYENSKT</sequence>
<dbReference type="Proteomes" id="UP000320762">
    <property type="component" value="Unassembled WGS sequence"/>
</dbReference>
<reference evidence="1 2" key="1">
    <citation type="journal article" date="2019" name="New Phytol.">
        <title>Comparative genomics reveals unique wood-decay strategies and fruiting body development in the Schizophyllaceae.</title>
        <authorList>
            <person name="Almasi E."/>
            <person name="Sahu N."/>
            <person name="Krizsan K."/>
            <person name="Balint B."/>
            <person name="Kovacs G.M."/>
            <person name="Kiss B."/>
            <person name="Cseklye J."/>
            <person name="Drula E."/>
            <person name="Henrissat B."/>
            <person name="Nagy I."/>
            <person name="Chovatia M."/>
            <person name="Adam C."/>
            <person name="LaButti K."/>
            <person name="Lipzen A."/>
            <person name="Riley R."/>
            <person name="Grigoriev I.V."/>
            <person name="Nagy L.G."/>
        </authorList>
    </citation>
    <scope>NUCLEOTIDE SEQUENCE [LARGE SCALE GENOMIC DNA]</scope>
    <source>
        <strain evidence="1 2">NL-1724</strain>
    </source>
</reference>
<accession>A0A550C7K3</accession>
<proteinExistence type="predicted"/>
<protein>
    <submittedName>
        <fullName evidence="1">Uncharacterized protein</fullName>
    </submittedName>
</protein>